<evidence type="ECO:0000256" key="1">
    <source>
        <dbReference type="SAM" id="Phobius"/>
    </source>
</evidence>
<dbReference type="AlphaFoldDB" id="A0A2K1ZEZ6"/>
<accession>A0A2K1ZEZ6</accession>
<gene>
    <name evidence="2" type="ORF">POPTR_008G103100</name>
</gene>
<protein>
    <submittedName>
        <fullName evidence="2">Uncharacterized protein</fullName>
    </submittedName>
</protein>
<reference evidence="2 3" key="1">
    <citation type="journal article" date="2006" name="Science">
        <title>The genome of black cottonwood, Populus trichocarpa (Torr. &amp; Gray).</title>
        <authorList>
            <person name="Tuskan G.A."/>
            <person name="Difazio S."/>
            <person name="Jansson S."/>
            <person name="Bohlmann J."/>
            <person name="Grigoriev I."/>
            <person name="Hellsten U."/>
            <person name="Putnam N."/>
            <person name="Ralph S."/>
            <person name="Rombauts S."/>
            <person name="Salamov A."/>
            <person name="Schein J."/>
            <person name="Sterck L."/>
            <person name="Aerts A."/>
            <person name="Bhalerao R.R."/>
            <person name="Bhalerao R.P."/>
            <person name="Blaudez D."/>
            <person name="Boerjan W."/>
            <person name="Brun A."/>
            <person name="Brunner A."/>
            <person name="Busov V."/>
            <person name="Campbell M."/>
            <person name="Carlson J."/>
            <person name="Chalot M."/>
            <person name="Chapman J."/>
            <person name="Chen G.L."/>
            <person name="Cooper D."/>
            <person name="Coutinho P.M."/>
            <person name="Couturier J."/>
            <person name="Covert S."/>
            <person name="Cronk Q."/>
            <person name="Cunningham R."/>
            <person name="Davis J."/>
            <person name="Degroeve S."/>
            <person name="Dejardin A."/>
            <person name="Depamphilis C."/>
            <person name="Detter J."/>
            <person name="Dirks B."/>
            <person name="Dubchak I."/>
            <person name="Duplessis S."/>
            <person name="Ehlting J."/>
            <person name="Ellis B."/>
            <person name="Gendler K."/>
            <person name="Goodstein D."/>
            <person name="Gribskov M."/>
            <person name="Grimwood J."/>
            <person name="Groover A."/>
            <person name="Gunter L."/>
            <person name="Hamberger B."/>
            <person name="Heinze B."/>
            <person name="Helariutta Y."/>
            <person name="Henrissat B."/>
            <person name="Holligan D."/>
            <person name="Holt R."/>
            <person name="Huang W."/>
            <person name="Islam-Faridi N."/>
            <person name="Jones S."/>
            <person name="Jones-Rhoades M."/>
            <person name="Jorgensen R."/>
            <person name="Joshi C."/>
            <person name="Kangasjarvi J."/>
            <person name="Karlsson J."/>
            <person name="Kelleher C."/>
            <person name="Kirkpatrick R."/>
            <person name="Kirst M."/>
            <person name="Kohler A."/>
            <person name="Kalluri U."/>
            <person name="Larimer F."/>
            <person name="Leebens-Mack J."/>
            <person name="Leple J.C."/>
            <person name="Locascio P."/>
            <person name="Lou Y."/>
            <person name="Lucas S."/>
            <person name="Martin F."/>
            <person name="Montanini B."/>
            <person name="Napoli C."/>
            <person name="Nelson D.R."/>
            <person name="Nelson C."/>
            <person name="Nieminen K."/>
            <person name="Nilsson O."/>
            <person name="Pereda V."/>
            <person name="Peter G."/>
            <person name="Philippe R."/>
            <person name="Pilate G."/>
            <person name="Poliakov A."/>
            <person name="Razumovskaya J."/>
            <person name="Richardson P."/>
            <person name="Rinaldi C."/>
            <person name="Ritland K."/>
            <person name="Rouze P."/>
            <person name="Ryaboy D."/>
            <person name="Schmutz J."/>
            <person name="Schrader J."/>
            <person name="Segerman B."/>
            <person name="Shin H."/>
            <person name="Siddiqui A."/>
            <person name="Sterky F."/>
            <person name="Terry A."/>
            <person name="Tsai C.J."/>
            <person name="Uberbacher E."/>
            <person name="Unneberg P."/>
            <person name="Vahala J."/>
            <person name="Wall K."/>
            <person name="Wessler S."/>
            <person name="Yang G."/>
            <person name="Yin T."/>
            <person name="Douglas C."/>
            <person name="Marra M."/>
            <person name="Sandberg G."/>
            <person name="Van de Peer Y."/>
            <person name="Rokhsar D."/>
        </authorList>
    </citation>
    <scope>NUCLEOTIDE SEQUENCE [LARGE SCALE GENOMIC DNA]</scope>
    <source>
        <strain evidence="3">cv. Nisqually</strain>
    </source>
</reference>
<evidence type="ECO:0000313" key="2">
    <source>
        <dbReference type="EMBL" id="PNT23854.1"/>
    </source>
</evidence>
<keyword evidence="3" id="KW-1185">Reference proteome</keyword>
<dbReference type="Proteomes" id="UP000006729">
    <property type="component" value="Chromosome 8"/>
</dbReference>
<sequence length="67" mass="8319">MKQESYLRLCFLFLACYFSFSTRIKKNPRLLLFFSGVFVHQNYIRWRKNFVKESPNKNIYNSYDLMY</sequence>
<keyword evidence="1" id="KW-1133">Transmembrane helix</keyword>
<proteinExistence type="predicted"/>
<keyword evidence="1" id="KW-0472">Membrane</keyword>
<evidence type="ECO:0000313" key="3">
    <source>
        <dbReference type="Proteomes" id="UP000006729"/>
    </source>
</evidence>
<name>A0A2K1ZEZ6_POPTR</name>
<dbReference type="EMBL" id="CM009297">
    <property type="protein sequence ID" value="PNT23854.1"/>
    <property type="molecule type" value="Genomic_DNA"/>
</dbReference>
<dbReference type="InParanoid" id="A0A2K1ZEZ6"/>
<feature type="transmembrane region" description="Helical" evidence="1">
    <location>
        <begin position="6"/>
        <end position="24"/>
    </location>
</feature>
<keyword evidence="1" id="KW-0812">Transmembrane</keyword>
<organism evidence="2 3">
    <name type="scientific">Populus trichocarpa</name>
    <name type="common">Western balsam poplar</name>
    <name type="synonym">Populus balsamifera subsp. trichocarpa</name>
    <dbReference type="NCBI Taxonomy" id="3694"/>
    <lineage>
        <taxon>Eukaryota</taxon>
        <taxon>Viridiplantae</taxon>
        <taxon>Streptophyta</taxon>
        <taxon>Embryophyta</taxon>
        <taxon>Tracheophyta</taxon>
        <taxon>Spermatophyta</taxon>
        <taxon>Magnoliopsida</taxon>
        <taxon>eudicotyledons</taxon>
        <taxon>Gunneridae</taxon>
        <taxon>Pentapetalae</taxon>
        <taxon>rosids</taxon>
        <taxon>fabids</taxon>
        <taxon>Malpighiales</taxon>
        <taxon>Salicaceae</taxon>
        <taxon>Saliceae</taxon>
        <taxon>Populus</taxon>
    </lineage>
</organism>